<proteinExistence type="inferred from homology"/>
<keyword evidence="5" id="KW-1185">Reference proteome</keyword>
<dbReference type="Gene3D" id="1.25.40.120">
    <property type="entry name" value="Protein prenylyltransferase"/>
    <property type="match status" value="1"/>
</dbReference>
<keyword evidence="4" id="KW-0677">Repeat</keyword>
<reference evidence="6" key="2">
    <citation type="submission" date="2025-08" db="UniProtKB">
        <authorList>
            <consortium name="RefSeq"/>
        </authorList>
    </citation>
    <scope>IDENTIFICATION</scope>
</reference>
<organism evidence="5 6">
    <name type="scientific">Prunus mume</name>
    <name type="common">Japanese apricot</name>
    <name type="synonym">Armeniaca mume</name>
    <dbReference type="NCBI Taxonomy" id="102107"/>
    <lineage>
        <taxon>Eukaryota</taxon>
        <taxon>Viridiplantae</taxon>
        <taxon>Streptophyta</taxon>
        <taxon>Embryophyta</taxon>
        <taxon>Tracheophyta</taxon>
        <taxon>Spermatophyta</taxon>
        <taxon>Magnoliopsida</taxon>
        <taxon>eudicotyledons</taxon>
        <taxon>Gunneridae</taxon>
        <taxon>Pentapetalae</taxon>
        <taxon>rosids</taxon>
        <taxon>fabids</taxon>
        <taxon>Rosales</taxon>
        <taxon>Rosaceae</taxon>
        <taxon>Amygdaloideae</taxon>
        <taxon>Amygdaleae</taxon>
        <taxon>Prunus</taxon>
    </lineage>
</organism>
<dbReference type="RefSeq" id="XP_008218332.1">
    <property type="nucleotide sequence ID" value="XM_008220110.2"/>
</dbReference>
<dbReference type="PANTHER" id="PTHR11129:SF10">
    <property type="entry name" value="PROTEIN PRENYLYLTRANSFERASE SUPERFAMILY PROTEIN"/>
    <property type="match status" value="1"/>
</dbReference>
<evidence type="ECO:0000256" key="2">
    <source>
        <dbReference type="ARBA" id="ARBA00022602"/>
    </source>
</evidence>
<dbReference type="PANTHER" id="PTHR11129">
    <property type="entry name" value="PROTEIN FARNESYLTRANSFERASE ALPHA SUBUNIT/RAB GERANYLGERANYL TRANSFERASE ALPHA SUBUNIT"/>
    <property type="match status" value="1"/>
</dbReference>
<dbReference type="Pfam" id="PF01239">
    <property type="entry name" value="PPTA"/>
    <property type="match status" value="2"/>
</dbReference>
<sequence>MNEDELRSEAKMVDLLNQFEHILESDPHIDEVGFVHPSQFFQLNEEAGHSLPSSDSSADGNSVFWNDDHKLGISTQVLLPLYKASKDAFMTANRQFKELNSTSDVSGVENSLCTSLSLDDSIESAVMKHSRALLLLSCDFGTAWHSRKLVVLEKHKLSALLDELLLSALVLSYSPKSEYAWGHRKWVIKSISEKCSTLPEIVTKESELVEKIAERSKMNYRAWNHRCWLVSYMTREQLLHELKRSRHWANLHVADHSCFHYRSQLMLKTLEDQCYEQEISSSGYSVEIYLLWKDELDWDEMLIKRYIGREPWEAENQHE</sequence>
<dbReference type="PROSITE" id="PS51147">
    <property type="entry name" value="PFTA"/>
    <property type="match status" value="2"/>
</dbReference>
<evidence type="ECO:0000256" key="4">
    <source>
        <dbReference type="ARBA" id="ARBA00022737"/>
    </source>
</evidence>
<accession>A0ABM0N204</accession>
<protein>
    <submittedName>
        <fullName evidence="6">Protein prenyltransferase alpha subunit repeat-containing protein 1 isoform X3</fullName>
    </submittedName>
</protein>
<evidence type="ECO:0000313" key="5">
    <source>
        <dbReference type="Proteomes" id="UP000694861"/>
    </source>
</evidence>
<keyword evidence="2" id="KW-0637">Prenyltransferase</keyword>
<evidence type="ECO:0000256" key="1">
    <source>
        <dbReference type="ARBA" id="ARBA00006734"/>
    </source>
</evidence>
<dbReference type="InterPro" id="IPR002088">
    <property type="entry name" value="Prenyl_trans_a"/>
</dbReference>
<gene>
    <name evidence="6" type="primary">LOC103318700</name>
</gene>
<dbReference type="GeneID" id="103318700"/>
<reference evidence="5" key="1">
    <citation type="journal article" date="2012" name="Nat. Commun.">
        <title>The genome of Prunus mume.</title>
        <authorList>
            <person name="Zhang Q."/>
            <person name="Chen W."/>
            <person name="Sun L."/>
            <person name="Zhao F."/>
            <person name="Huang B."/>
            <person name="Yang W."/>
            <person name="Tao Y."/>
            <person name="Wang J."/>
            <person name="Yuan Z."/>
            <person name="Fan G."/>
            <person name="Xing Z."/>
            <person name="Han C."/>
            <person name="Pan H."/>
            <person name="Zhong X."/>
            <person name="Shi W."/>
            <person name="Liang X."/>
            <person name="Du D."/>
            <person name="Sun F."/>
            <person name="Xu Z."/>
            <person name="Hao R."/>
            <person name="Lv T."/>
            <person name="Lv Y."/>
            <person name="Zheng Z."/>
            <person name="Sun M."/>
            <person name="Luo L."/>
            <person name="Cai M."/>
            <person name="Gao Y."/>
            <person name="Wang J."/>
            <person name="Yin Y."/>
            <person name="Xu X."/>
            <person name="Cheng T."/>
            <person name="Wang J."/>
        </authorList>
    </citation>
    <scope>NUCLEOTIDE SEQUENCE [LARGE SCALE GENOMIC DNA]</scope>
</reference>
<comment type="similarity">
    <text evidence="1">Belongs to the protein prenyltransferase subunit alpha family.</text>
</comment>
<dbReference type="SUPFAM" id="SSF48439">
    <property type="entry name" value="Protein prenylyltransferase"/>
    <property type="match status" value="1"/>
</dbReference>
<name>A0ABM0N204_PRUMU</name>
<evidence type="ECO:0000256" key="3">
    <source>
        <dbReference type="ARBA" id="ARBA00022679"/>
    </source>
</evidence>
<keyword evidence="3" id="KW-0808">Transferase</keyword>
<dbReference type="Proteomes" id="UP000694861">
    <property type="component" value="Linkage group LG1"/>
</dbReference>
<evidence type="ECO:0000313" key="6">
    <source>
        <dbReference type="RefSeq" id="XP_008218332.1"/>
    </source>
</evidence>